<evidence type="ECO:0000313" key="3">
    <source>
        <dbReference type="EMBL" id="GAA1394524.1"/>
    </source>
</evidence>
<accession>A0ABN1Y0E8</accession>
<keyword evidence="4" id="KW-1185">Reference proteome</keyword>
<evidence type="ECO:0000256" key="2">
    <source>
        <dbReference type="SAM" id="Phobius"/>
    </source>
</evidence>
<dbReference type="EMBL" id="BAAAJK010000027">
    <property type="protein sequence ID" value="GAA1394524.1"/>
    <property type="molecule type" value="Genomic_DNA"/>
</dbReference>
<keyword evidence="2" id="KW-0812">Transmembrane</keyword>
<gene>
    <name evidence="3" type="ORF">GCM10009613_42710</name>
</gene>
<sequence length="244" mass="24900">MAASLWPPGAPGRPAPDPGPALVRVALQAGATSVAHVDVAAMLSGICVALVPAAGVAGAVLVLHEPADPRDPERRRVFGSDTAATRIGQLQARSGAGPALRTAHDGRVLVTPDLARADPPGLAAVAAGCGLVRSLTVPVLVGAHAAGALQLLDRRDSAARPADRLAGALQVVTTALAARIRDVRELARLEQRAAAPRGTGPRPSSGERPPDRTALIPAARRPGVPPAGPRVPAQRRARHRRDDA</sequence>
<reference evidence="3 4" key="1">
    <citation type="journal article" date="2019" name="Int. J. Syst. Evol. Microbiol.">
        <title>The Global Catalogue of Microorganisms (GCM) 10K type strain sequencing project: providing services to taxonomists for standard genome sequencing and annotation.</title>
        <authorList>
            <consortium name="The Broad Institute Genomics Platform"/>
            <consortium name="The Broad Institute Genome Sequencing Center for Infectious Disease"/>
            <person name="Wu L."/>
            <person name="Ma J."/>
        </authorList>
    </citation>
    <scope>NUCLEOTIDE SEQUENCE [LARGE SCALE GENOMIC DNA]</scope>
    <source>
        <strain evidence="3 4">JCM 11896</strain>
    </source>
</reference>
<feature type="transmembrane region" description="Helical" evidence="2">
    <location>
        <begin position="39"/>
        <end position="63"/>
    </location>
</feature>
<comment type="caution">
    <text evidence="3">The sequence shown here is derived from an EMBL/GenBank/DDBJ whole genome shotgun (WGS) entry which is preliminary data.</text>
</comment>
<dbReference type="Proteomes" id="UP001501414">
    <property type="component" value="Unassembled WGS sequence"/>
</dbReference>
<feature type="region of interest" description="Disordered" evidence="1">
    <location>
        <begin position="191"/>
        <end position="244"/>
    </location>
</feature>
<name>A0ABN1Y0E8_9PSEU</name>
<proteinExistence type="predicted"/>
<evidence type="ECO:0000256" key="1">
    <source>
        <dbReference type="SAM" id="MobiDB-lite"/>
    </source>
</evidence>
<dbReference type="RefSeq" id="WP_344025249.1">
    <property type="nucleotide sequence ID" value="NZ_BAAAJK010000027.1"/>
</dbReference>
<dbReference type="Gene3D" id="3.30.450.40">
    <property type="match status" value="1"/>
</dbReference>
<feature type="compositionally biased region" description="Basic residues" evidence="1">
    <location>
        <begin position="233"/>
        <end position="244"/>
    </location>
</feature>
<protein>
    <recommendedName>
        <fullName evidence="5">GAF domain-containing protein</fullName>
    </recommendedName>
</protein>
<evidence type="ECO:0000313" key="4">
    <source>
        <dbReference type="Proteomes" id="UP001501414"/>
    </source>
</evidence>
<dbReference type="InterPro" id="IPR029016">
    <property type="entry name" value="GAF-like_dom_sf"/>
</dbReference>
<keyword evidence="2" id="KW-1133">Transmembrane helix</keyword>
<organism evidence="3 4">
    <name type="scientific">Pseudonocardia kongjuensis</name>
    <dbReference type="NCBI Taxonomy" id="102227"/>
    <lineage>
        <taxon>Bacteria</taxon>
        <taxon>Bacillati</taxon>
        <taxon>Actinomycetota</taxon>
        <taxon>Actinomycetes</taxon>
        <taxon>Pseudonocardiales</taxon>
        <taxon>Pseudonocardiaceae</taxon>
        <taxon>Pseudonocardia</taxon>
    </lineage>
</organism>
<evidence type="ECO:0008006" key="5">
    <source>
        <dbReference type="Google" id="ProtNLM"/>
    </source>
</evidence>
<dbReference type="SUPFAM" id="SSF55781">
    <property type="entry name" value="GAF domain-like"/>
    <property type="match status" value="1"/>
</dbReference>
<keyword evidence="2" id="KW-0472">Membrane</keyword>